<dbReference type="SUPFAM" id="SSF55874">
    <property type="entry name" value="ATPase domain of HSP90 chaperone/DNA topoisomerase II/histidine kinase"/>
    <property type="match status" value="1"/>
</dbReference>
<evidence type="ECO:0000259" key="16">
    <source>
        <dbReference type="PROSITE" id="PS50851"/>
    </source>
</evidence>
<feature type="modified residue" description="Phosphohistidine" evidence="13">
    <location>
        <position position="46"/>
    </location>
</feature>
<evidence type="ECO:0000256" key="9">
    <source>
        <dbReference type="ARBA" id="ARBA00022741"/>
    </source>
</evidence>
<dbReference type="RefSeq" id="WP_268186247.1">
    <property type="nucleotide sequence ID" value="NZ_CP113361.1"/>
</dbReference>
<dbReference type="InterPro" id="IPR008207">
    <property type="entry name" value="Sig_transdc_His_kin_Hpt_dom"/>
</dbReference>
<dbReference type="Proteomes" id="UP001163096">
    <property type="component" value="Chromosome"/>
</dbReference>
<dbReference type="Pfam" id="PF02895">
    <property type="entry name" value="H-kinase_dim"/>
    <property type="match status" value="1"/>
</dbReference>
<dbReference type="PRINTS" id="PR00344">
    <property type="entry name" value="BCTRLSENSOR"/>
</dbReference>
<dbReference type="InterPro" id="IPR036061">
    <property type="entry name" value="CheW-like_dom_sf"/>
</dbReference>
<evidence type="ECO:0000256" key="1">
    <source>
        <dbReference type="ARBA" id="ARBA00000085"/>
    </source>
</evidence>
<dbReference type="InterPro" id="IPR051315">
    <property type="entry name" value="Bact_Chemotaxis_CheA"/>
</dbReference>
<dbReference type="EC" id="2.7.13.3" evidence="3"/>
<keyword evidence="19" id="KW-1185">Reference proteome</keyword>
<sequence>MAEDDTYRKLFVAESIENHENIVNNLLVLENGSDMAAIDEIFRAAHTLKGMSASMGFDEMETLCHSMEDVFHLIRSGERSVNNGLIDILLACTDKIEEMLDDVESGGDCSSITSSELVKQLKSLSSDQTDVSDDKTNQNSQTNTECLLQPQKYSHQITLTIDETSQMKDIRALLSLENLKEIGEIVCCSPSADKLESSDSEFDGILNIYIQTDSNEEEIQNAATVPEISDIIVVPFSSEPETNGQIPADLTPNPDNNLFKVIITVSESSDLGDVRALIAYQNLADIGNIISSEPSLEDLDSGAFSGSLVVILHSDAGYKALHDAASGVDIQNVLVEDFVQEEDSNIKIHSGTQSQNSQAGSGNSPQDNPEKTTKKSKKKEVQNLRVDIHRLDQMMNLVEDLVITGGRLRQIAHQYNSKEMDEALNMVSRSVSDLQNLMMNIRMIPLNQIFNRFPRVVRDVAVHDGKEVEFIMSGGETELDRSVIDGLGDPLLHLIRNAVNHGIEKPENRIMAGKEPKGTVVLSAWREKGNVLIRLKDDGAGIYADAILSKAIEKGFVSPEQSKDLTKDEIINFLFQPGFSTANEITDISGRGVGLDVVKSAIESLKGTISVESAEGKGTTFTLVLPPTMAIIEVMMVRINGKRCAIPIASVVEVARIDRNSISRIGKSEAIPFRGEVLQIHHLNEMFKGESNGDIVVVIQYQETKCCIPVDVVEGQQEVVVKPLSNIIGTCKGVSGVTIPGDGDVVPILDVNSMI</sequence>
<dbReference type="PROSITE" id="PS50109">
    <property type="entry name" value="HIS_KIN"/>
    <property type="match status" value="1"/>
</dbReference>
<dbReference type="GO" id="GO:0006935">
    <property type="term" value="P:chemotaxis"/>
    <property type="evidence" value="ECO:0007669"/>
    <property type="project" value="UniProtKB-KW"/>
</dbReference>
<keyword evidence="12" id="KW-0902">Two-component regulatory system</keyword>
<dbReference type="SUPFAM" id="SSF47226">
    <property type="entry name" value="Histidine-containing phosphotransfer domain, HPT domain"/>
    <property type="match status" value="1"/>
</dbReference>
<dbReference type="InterPro" id="IPR036641">
    <property type="entry name" value="HPT_dom_sf"/>
</dbReference>
<evidence type="ECO:0000256" key="10">
    <source>
        <dbReference type="ARBA" id="ARBA00022777"/>
    </source>
</evidence>
<feature type="region of interest" description="Disordered" evidence="14">
    <location>
        <begin position="123"/>
        <end position="143"/>
    </location>
</feature>
<evidence type="ECO:0000256" key="4">
    <source>
        <dbReference type="ARBA" id="ARBA00021495"/>
    </source>
</evidence>
<dbReference type="FunFam" id="3.30.565.10:FF:000016">
    <property type="entry name" value="Chemotaxis protein CheA, putative"/>
    <property type="match status" value="1"/>
</dbReference>
<dbReference type="Gene3D" id="2.30.30.40">
    <property type="entry name" value="SH3 Domains"/>
    <property type="match status" value="1"/>
</dbReference>
<dbReference type="Gene3D" id="1.10.287.560">
    <property type="entry name" value="Histidine kinase CheA-like, homodimeric domain"/>
    <property type="match status" value="1"/>
</dbReference>
<dbReference type="SUPFAM" id="SSF47384">
    <property type="entry name" value="Homodimeric domain of signal transducing histidine kinase"/>
    <property type="match status" value="1"/>
</dbReference>
<evidence type="ECO:0000256" key="7">
    <source>
        <dbReference type="ARBA" id="ARBA00022553"/>
    </source>
</evidence>
<feature type="compositionally biased region" description="Basic and acidic residues" evidence="14">
    <location>
        <begin position="368"/>
        <end position="380"/>
    </location>
</feature>
<dbReference type="SUPFAM" id="SSF55052">
    <property type="entry name" value="CheY-binding domain of CheA"/>
    <property type="match status" value="2"/>
</dbReference>
<reference evidence="18" key="1">
    <citation type="submission" date="2022-11" db="EMBL/GenBank/DDBJ databases">
        <title>Complete genome sequence of Methanogenium organophilum DSM 3596.</title>
        <authorList>
            <person name="Chen S.-C."/>
            <person name="Lai S.-J."/>
            <person name="You Y.-T."/>
        </authorList>
    </citation>
    <scope>NUCLEOTIDE SEQUENCE</scope>
    <source>
        <strain evidence="18">DSM 3596</strain>
    </source>
</reference>
<dbReference type="PROSITE" id="PS50894">
    <property type="entry name" value="HPT"/>
    <property type="match status" value="1"/>
</dbReference>
<dbReference type="PROSITE" id="PS50851">
    <property type="entry name" value="CHEW"/>
    <property type="match status" value="1"/>
</dbReference>
<keyword evidence="5" id="KW-0963">Cytoplasm</keyword>
<dbReference type="SMART" id="SM01231">
    <property type="entry name" value="H-kinase_dim"/>
    <property type="match status" value="1"/>
</dbReference>
<proteinExistence type="predicted"/>
<dbReference type="PANTHER" id="PTHR43395">
    <property type="entry name" value="SENSOR HISTIDINE KINASE CHEA"/>
    <property type="match status" value="1"/>
</dbReference>
<dbReference type="Pfam" id="PF01584">
    <property type="entry name" value="CheW"/>
    <property type="match status" value="1"/>
</dbReference>
<evidence type="ECO:0000256" key="12">
    <source>
        <dbReference type="ARBA" id="ARBA00023012"/>
    </source>
</evidence>
<feature type="domain" description="HPt" evidence="17">
    <location>
        <begin position="1"/>
        <end position="103"/>
    </location>
</feature>
<keyword evidence="8" id="KW-0808">Transferase</keyword>
<evidence type="ECO:0000256" key="5">
    <source>
        <dbReference type="ARBA" id="ARBA00022490"/>
    </source>
</evidence>
<evidence type="ECO:0000256" key="8">
    <source>
        <dbReference type="ARBA" id="ARBA00022679"/>
    </source>
</evidence>
<dbReference type="GeneID" id="76835743"/>
<dbReference type="InterPro" id="IPR003594">
    <property type="entry name" value="HATPase_dom"/>
</dbReference>
<keyword evidence="10" id="KW-0418">Kinase</keyword>
<feature type="region of interest" description="Disordered" evidence="14">
    <location>
        <begin position="349"/>
        <end position="380"/>
    </location>
</feature>
<dbReference type="CDD" id="cd00088">
    <property type="entry name" value="HPT"/>
    <property type="match status" value="1"/>
</dbReference>
<dbReference type="InterPro" id="IPR002545">
    <property type="entry name" value="CheW-lke_dom"/>
</dbReference>
<evidence type="ECO:0000256" key="13">
    <source>
        <dbReference type="PROSITE-ProRule" id="PRU00110"/>
    </source>
</evidence>
<dbReference type="Gene3D" id="3.30.70.1110">
    <property type="entry name" value="Histidine kinase CheA-like, P2 response regulator-binding domain"/>
    <property type="match status" value="2"/>
</dbReference>
<dbReference type="GO" id="GO:0005524">
    <property type="term" value="F:ATP binding"/>
    <property type="evidence" value="ECO:0007669"/>
    <property type="project" value="UniProtKB-KW"/>
</dbReference>
<dbReference type="InterPro" id="IPR004105">
    <property type="entry name" value="CheA-like_dim"/>
</dbReference>
<protein>
    <recommendedName>
        <fullName evidence="4">Chemotaxis protein CheA</fullName>
        <ecNumber evidence="3">2.7.13.3</ecNumber>
    </recommendedName>
</protein>
<dbReference type="GO" id="GO:0000155">
    <property type="term" value="F:phosphorelay sensor kinase activity"/>
    <property type="evidence" value="ECO:0007669"/>
    <property type="project" value="InterPro"/>
</dbReference>
<feature type="compositionally biased region" description="Low complexity" evidence="14">
    <location>
        <begin position="350"/>
        <end position="364"/>
    </location>
</feature>
<dbReference type="InterPro" id="IPR004358">
    <property type="entry name" value="Sig_transdc_His_kin-like_C"/>
</dbReference>
<keyword evidence="9" id="KW-0547">Nucleotide-binding</keyword>
<dbReference type="SUPFAM" id="SSF50341">
    <property type="entry name" value="CheW-like"/>
    <property type="match status" value="1"/>
</dbReference>
<dbReference type="AlphaFoldDB" id="A0A9X9S3J6"/>
<dbReference type="Pfam" id="PF02518">
    <property type="entry name" value="HATPase_c"/>
    <property type="match status" value="1"/>
</dbReference>
<dbReference type="PANTHER" id="PTHR43395:SF10">
    <property type="entry name" value="CHEMOTAXIS PROTEIN CHEA"/>
    <property type="match status" value="1"/>
</dbReference>
<dbReference type="EMBL" id="CP113361">
    <property type="protein sequence ID" value="WAI01036.1"/>
    <property type="molecule type" value="Genomic_DNA"/>
</dbReference>
<feature type="domain" description="Histidine kinase" evidence="15">
    <location>
        <begin position="379"/>
        <end position="629"/>
    </location>
</feature>
<name>A0A9X9S3J6_METOG</name>
<evidence type="ECO:0000259" key="17">
    <source>
        <dbReference type="PROSITE" id="PS50894"/>
    </source>
</evidence>
<evidence type="ECO:0000313" key="18">
    <source>
        <dbReference type="EMBL" id="WAI01036.1"/>
    </source>
</evidence>
<dbReference type="Gene3D" id="3.30.565.10">
    <property type="entry name" value="Histidine kinase-like ATPase, C-terminal domain"/>
    <property type="match status" value="1"/>
</dbReference>
<dbReference type="Pfam" id="PF01627">
    <property type="entry name" value="Hpt"/>
    <property type="match status" value="1"/>
</dbReference>
<dbReference type="InterPro" id="IPR037052">
    <property type="entry name" value="CheA-like_P2_sf"/>
</dbReference>
<dbReference type="InterPro" id="IPR010808">
    <property type="entry name" value="CheA_P2-bd"/>
</dbReference>
<dbReference type="CDD" id="cd16916">
    <property type="entry name" value="HATPase_CheA-like"/>
    <property type="match status" value="1"/>
</dbReference>
<evidence type="ECO:0000313" key="19">
    <source>
        <dbReference type="Proteomes" id="UP001163096"/>
    </source>
</evidence>
<gene>
    <name evidence="18" type="ORF">OU421_11535</name>
</gene>
<dbReference type="InterPro" id="IPR037006">
    <property type="entry name" value="CheA-like_homodim_sf"/>
</dbReference>
<dbReference type="InterPro" id="IPR036097">
    <property type="entry name" value="HisK_dim/P_sf"/>
</dbReference>
<evidence type="ECO:0000256" key="6">
    <source>
        <dbReference type="ARBA" id="ARBA00022500"/>
    </source>
</evidence>
<evidence type="ECO:0000256" key="3">
    <source>
        <dbReference type="ARBA" id="ARBA00012438"/>
    </source>
</evidence>
<organism evidence="18 19">
    <name type="scientific">Methanogenium organophilum</name>
    <dbReference type="NCBI Taxonomy" id="2199"/>
    <lineage>
        <taxon>Archaea</taxon>
        <taxon>Methanobacteriati</taxon>
        <taxon>Methanobacteriota</taxon>
        <taxon>Stenosarchaea group</taxon>
        <taxon>Methanomicrobia</taxon>
        <taxon>Methanomicrobiales</taxon>
        <taxon>Methanomicrobiaceae</taxon>
        <taxon>Methanogenium</taxon>
    </lineage>
</organism>
<feature type="domain" description="CheW-like" evidence="16">
    <location>
        <begin position="631"/>
        <end position="755"/>
    </location>
</feature>
<keyword evidence="11" id="KW-0067">ATP-binding</keyword>
<evidence type="ECO:0000256" key="14">
    <source>
        <dbReference type="SAM" id="MobiDB-lite"/>
    </source>
</evidence>
<evidence type="ECO:0000259" key="15">
    <source>
        <dbReference type="PROSITE" id="PS50109"/>
    </source>
</evidence>
<dbReference type="SMART" id="SM00073">
    <property type="entry name" value="HPT"/>
    <property type="match status" value="1"/>
</dbReference>
<keyword evidence="6" id="KW-0145">Chemotaxis</keyword>
<dbReference type="GO" id="GO:0005737">
    <property type="term" value="C:cytoplasm"/>
    <property type="evidence" value="ECO:0007669"/>
    <property type="project" value="UniProtKB-SubCell"/>
</dbReference>
<dbReference type="SMART" id="SM00387">
    <property type="entry name" value="HATPase_c"/>
    <property type="match status" value="1"/>
</dbReference>
<dbReference type="Pfam" id="PF07194">
    <property type="entry name" value="P2"/>
    <property type="match status" value="2"/>
</dbReference>
<keyword evidence="7 13" id="KW-0597">Phosphoprotein</keyword>
<evidence type="ECO:0000256" key="11">
    <source>
        <dbReference type="ARBA" id="ARBA00022840"/>
    </source>
</evidence>
<comment type="subcellular location">
    <subcellularLocation>
        <location evidence="2">Cytoplasm</location>
    </subcellularLocation>
</comment>
<dbReference type="InterPro" id="IPR035891">
    <property type="entry name" value="CheY-binding_CheA"/>
</dbReference>
<accession>A0A9X9S3J6</accession>
<dbReference type="Gene3D" id="1.20.120.160">
    <property type="entry name" value="HPT domain"/>
    <property type="match status" value="1"/>
</dbReference>
<dbReference type="KEGG" id="mou:OU421_11535"/>
<evidence type="ECO:0000256" key="2">
    <source>
        <dbReference type="ARBA" id="ARBA00004496"/>
    </source>
</evidence>
<comment type="catalytic activity">
    <reaction evidence="1">
        <text>ATP + protein L-histidine = ADP + protein N-phospho-L-histidine.</text>
        <dbReference type="EC" id="2.7.13.3"/>
    </reaction>
</comment>
<dbReference type="SMART" id="SM00260">
    <property type="entry name" value="CheW"/>
    <property type="match status" value="1"/>
</dbReference>
<dbReference type="InterPro" id="IPR036890">
    <property type="entry name" value="HATPase_C_sf"/>
</dbReference>
<dbReference type="InterPro" id="IPR005467">
    <property type="entry name" value="His_kinase_dom"/>
</dbReference>